<dbReference type="GO" id="GO:0046872">
    <property type="term" value="F:metal ion binding"/>
    <property type="evidence" value="ECO:0007669"/>
    <property type="project" value="UniProtKB-KW"/>
</dbReference>
<dbReference type="InterPro" id="IPR022630">
    <property type="entry name" value="S-AdoMet_synt_C"/>
</dbReference>
<evidence type="ECO:0000256" key="5">
    <source>
        <dbReference type="ARBA" id="ARBA00022563"/>
    </source>
</evidence>
<evidence type="ECO:0000313" key="14">
    <source>
        <dbReference type="EMBL" id="RVW22496.1"/>
    </source>
</evidence>
<comment type="caution">
    <text evidence="14">The sequence shown here is derived from an EMBL/GenBank/DDBJ whole genome shotgun (WGS) entry which is preliminary data.</text>
</comment>
<dbReference type="Pfam" id="PF02773">
    <property type="entry name" value="S-AdoMet_synt_C"/>
    <property type="match status" value="1"/>
</dbReference>
<keyword evidence="8" id="KW-0547">Nucleotide-binding</keyword>
<dbReference type="GO" id="GO:0006556">
    <property type="term" value="P:S-adenosylmethionine biosynthetic process"/>
    <property type="evidence" value="ECO:0007669"/>
    <property type="project" value="InterPro"/>
</dbReference>
<comment type="cofactor">
    <cofactor evidence="1">
        <name>Mn(2+)</name>
        <dbReference type="ChEBI" id="CHEBI:29035"/>
    </cofactor>
</comment>
<accession>A0A438CH35</accession>
<dbReference type="InterPro" id="IPR002133">
    <property type="entry name" value="S-AdoMet_synthetase"/>
</dbReference>
<feature type="domain" description="S-adenosylmethionine synthetase C-terminal" evidence="13">
    <location>
        <begin position="139"/>
        <end position="186"/>
    </location>
</feature>
<evidence type="ECO:0000256" key="1">
    <source>
        <dbReference type="ARBA" id="ARBA00001936"/>
    </source>
</evidence>
<organism evidence="14 15">
    <name type="scientific">Vitis vinifera</name>
    <name type="common">Grape</name>
    <dbReference type="NCBI Taxonomy" id="29760"/>
    <lineage>
        <taxon>Eukaryota</taxon>
        <taxon>Viridiplantae</taxon>
        <taxon>Streptophyta</taxon>
        <taxon>Embryophyta</taxon>
        <taxon>Tracheophyta</taxon>
        <taxon>Spermatophyta</taxon>
        <taxon>Magnoliopsida</taxon>
        <taxon>eudicotyledons</taxon>
        <taxon>Gunneridae</taxon>
        <taxon>Pentapetalae</taxon>
        <taxon>rosids</taxon>
        <taxon>Vitales</taxon>
        <taxon>Vitaceae</taxon>
        <taxon>Viteae</taxon>
        <taxon>Vitis</taxon>
    </lineage>
</organism>
<keyword evidence="11" id="KW-0630">Potassium</keyword>
<evidence type="ECO:0000256" key="6">
    <source>
        <dbReference type="ARBA" id="ARBA00022679"/>
    </source>
</evidence>
<keyword evidence="4" id="KW-0963">Cytoplasm</keyword>
<comment type="subcellular location">
    <subcellularLocation>
        <location evidence="3">Cytoplasm</location>
    </subcellularLocation>
</comment>
<keyword evidence="5" id="KW-0554">One-carbon metabolism</keyword>
<keyword evidence="7" id="KW-0479">Metal-binding</keyword>
<proteinExistence type="predicted"/>
<dbReference type="PANTHER" id="PTHR11964">
    <property type="entry name" value="S-ADENOSYLMETHIONINE SYNTHETASE"/>
    <property type="match status" value="1"/>
</dbReference>
<dbReference type="SUPFAM" id="SSF55973">
    <property type="entry name" value="S-adenosylmethionine synthetase"/>
    <property type="match status" value="2"/>
</dbReference>
<evidence type="ECO:0000256" key="10">
    <source>
        <dbReference type="ARBA" id="ARBA00022842"/>
    </source>
</evidence>
<dbReference type="GO" id="GO:0005524">
    <property type="term" value="F:ATP binding"/>
    <property type="evidence" value="ECO:0007669"/>
    <property type="project" value="UniProtKB-KW"/>
</dbReference>
<keyword evidence="6" id="KW-0808">Transferase</keyword>
<evidence type="ECO:0000256" key="2">
    <source>
        <dbReference type="ARBA" id="ARBA00001941"/>
    </source>
</evidence>
<keyword evidence="12" id="KW-0170">Cobalt</keyword>
<keyword evidence="9" id="KW-0067">ATP-binding</keyword>
<comment type="cofactor">
    <cofactor evidence="2">
        <name>Co(2+)</name>
        <dbReference type="ChEBI" id="CHEBI:48828"/>
    </cofactor>
</comment>
<gene>
    <name evidence="14" type="primary">METK3_1</name>
    <name evidence="14" type="ORF">CK203_107298</name>
</gene>
<reference evidence="14 15" key="1">
    <citation type="journal article" date="2018" name="PLoS Genet.">
        <title>Population sequencing reveals clonal diversity and ancestral inbreeding in the grapevine cultivar Chardonnay.</title>
        <authorList>
            <person name="Roach M.J."/>
            <person name="Johnson D.L."/>
            <person name="Bohlmann J."/>
            <person name="van Vuuren H.J."/>
            <person name="Jones S.J."/>
            <person name="Pretorius I.S."/>
            <person name="Schmidt S.A."/>
            <person name="Borneman A.R."/>
        </authorList>
    </citation>
    <scope>NUCLEOTIDE SEQUENCE [LARGE SCALE GENOMIC DNA]</scope>
    <source>
        <strain evidence="15">cv. Chardonnay</strain>
        <tissue evidence="14">Leaf</tissue>
    </source>
</reference>
<name>A0A438CH35_VITVI</name>
<evidence type="ECO:0000259" key="13">
    <source>
        <dbReference type="Pfam" id="PF02773"/>
    </source>
</evidence>
<dbReference type="InterPro" id="IPR022636">
    <property type="entry name" value="S-AdoMet_synthetase_sfam"/>
</dbReference>
<dbReference type="GO" id="GO:0006730">
    <property type="term" value="P:one-carbon metabolic process"/>
    <property type="evidence" value="ECO:0007669"/>
    <property type="project" value="UniProtKB-KW"/>
</dbReference>
<dbReference type="GO" id="GO:0004478">
    <property type="term" value="F:methionine adenosyltransferase activity"/>
    <property type="evidence" value="ECO:0007669"/>
    <property type="project" value="InterPro"/>
</dbReference>
<evidence type="ECO:0000256" key="11">
    <source>
        <dbReference type="ARBA" id="ARBA00022958"/>
    </source>
</evidence>
<keyword evidence="10" id="KW-0460">Magnesium</keyword>
<protein>
    <submittedName>
        <fullName evidence="14">S-adenosylmethionine synthase 3</fullName>
    </submittedName>
</protein>
<evidence type="ECO:0000256" key="7">
    <source>
        <dbReference type="ARBA" id="ARBA00022723"/>
    </source>
</evidence>
<evidence type="ECO:0000256" key="9">
    <source>
        <dbReference type="ARBA" id="ARBA00022840"/>
    </source>
</evidence>
<sequence>MTGFAMILIIGDCHTEEIEWGDHHKPTSLTSSTSDFIPDLALSLLSSTGPQALPIWSIALTNPNHLSIATSTDPCERKYRNMASFPFRIICLWDWHDKTVTNDEIAVDLKKRVIKPVIPENYLDKKTIFHFNPSSCFVIDGPHGDVGLTGRKIIINTYKGWGAYDGGVFFGKDPTKMDRNGACMARGNGG</sequence>
<evidence type="ECO:0000256" key="4">
    <source>
        <dbReference type="ARBA" id="ARBA00022490"/>
    </source>
</evidence>
<dbReference type="Proteomes" id="UP000288805">
    <property type="component" value="Unassembled WGS sequence"/>
</dbReference>
<evidence type="ECO:0000256" key="12">
    <source>
        <dbReference type="ARBA" id="ARBA00023285"/>
    </source>
</evidence>
<dbReference type="Gene3D" id="3.30.300.10">
    <property type="match status" value="1"/>
</dbReference>
<evidence type="ECO:0000256" key="8">
    <source>
        <dbReference type="ARBA" id="ARBA00022741"/>
    </source>
</evidence>
<evidence type="ECO:0000313" key="15">
    <source>
        <dbReference type="Proteomes" id="UP000288805"/>
    </source>
</evidence>
<dbReference type="GO" id="GO:0005737">
    <property type="term" value="C:cytoplasm"/>
    <property type="evidence" value="ECO:0007669"/>
    <property type="project" value="UniProtKB-SubCell"/>
</dbReference>
<dbReference type="EMBL" id="QGNW01002231">
    <property type="protein sequence ID" value="RVW22496.1"/>
    <property type="molecule type" value="Genomic_DNA"/>
</dbReference>
<evidence type="ECO:0000256" key="3">
    <source>
        <dbReference type="ARBA" id="ARBA00004496"/>
    </source>
</evidence>
<dbReference type="AlphaFoldDB" id="A0A438CH35"/>